<comment type="similarity">
    <text evidence="2">Belongs to the chloride channel MCLC family.</text>
</comment>
<comment type="caution">
    <text evidence="9">The sequence shown here is derived from an EMBL/GenBank/DDBJ whole genome shotgun (WGS) entry which is preliminary data.</text>
</comment>
<keyword evidence="4 7" id="KW-0812">Transmembrane</keyword>
<feature type="signal peptide" evidence="8">
    <location>
        <begin position="1"/>
        <end position="23"/>
    </location>
</feature>
<dbReference type="Proteomes" id="UP001642520">
    <property type="component" value="Unassembled WGS sequence"/>
</dbReference>
<gene>
    <name evidence="9" type="ORF">XYLVIOL_LOCUS10768</name>
</gene>
<feature type="transmembrane region" description="Helical" evidence="7">
    <location>
        <begin position="284"/>
        <end position="308"/>
    </location>
</feature>
<keyword evidence="10" id="KW-1185">Reference proteome</keyword>
<keyword evidence="6 7" id="KW-0472">Membrane</keyword>
<keyword evidence="8" id="KW-0732">Signal</keyword>
<evidence type="ECO:0000256" key="2">
    <source>
        <dbReference type="ARBA" id="ARBA00005944"/>
    </source>
</evidence>
<dbReference type="Pfam" id="PF05934">
    <property type="entry name" value="MCLC"/>
    <property type="match status" value="1"/>
</dbReference>
<proteinExistence type="inferred from homology"/>
<sequence>MKSLKKFMFIIVHIFAVILLVDCEDENYFEDTVNSEDLVDPHSFYYDKQNKMMIKYKTMDTSNQMSQESTAIQSELTLEQSDYSNQEGVFYKRLINLLLTNIHIQDKDEMSITGLLEIKVSHSQMELLQNFNFHKTSLRQIDEILSNIIKKPQYSYIQGATTYIFNVLQGFFLAILEIVGNHPDEAMIVGATLMIFLTIKMLKAGQRFSFVNFIQLICVLSFFMTWWQLIREAEIKYAAAQMKYPTLPISCQPDKMTMWDKLVSYFLSDDCEKYYKTMMSNPKLTITPALALSHFVTTVILHPITVMGTVISDFINNATDNVPFLYQWYIRCILFLCIGFVIILIPFVLSGASFNLGLGPLLRFGISCHKTNEKGNSLQSIDKREPVQIILQVPQGTNVPQITNVSKTEQSKALQVVQDRGEVENIMTDSNGRKYCDDFSCGDTIKNITTDDKIEKKDNKFEDVEEKEQKHVGCGDS</sequence>
<feature type="transmembrane region" description="Helical" evidence="7">
    <location>
        <begin position="328"/>
        <end position="349"/>
    </location>
</feature>
<evidence type="ECO:0000256" key="4">
    <source>
        <dbReference type="ARBA" id="ARBA00022692"/>
    </source>
</evidence>
<organism evidence="9 10">
    <name type="scientific">Xylocopa violacea</name>
    <name type="common">Violet carpenter bee</name>
    <name type="synonym">Apis violacea</name>
    <dbReference type="NCBI Taxonomy" id="135666"/>
    <lineage>
        <taxon>Eukaryota</taxon>
        <taxon>Metazoa</taxon>
        <taxon>Ecdysozoa</taxon>
        <taxon>Arthropoda</taxon>
        <taxon>Hexapoda</taxon>
        <taxon>Insecta</taxon>
        <taxon>Pterygota</taxon>
        <taxon>Neoptera</taxon>
        <taxon>Endopterygota</taxon>
        <taxon>Hymenoptera</taxon>
        <taxon>Apocrita</taxon>
        <taxon>Aculeata</taxon>
        <taxon>Apoidea</taxon>
        <taxon>Anthophila</taxon>
        <taxon>Apidae</taxon>
        <taxon>Xylocopa</taxon>
        <taxon>Xylocopa</taxon>
    </lineage>
</organism>
<feature type="transmembrane region" description="Helical" evidence="7">
    <location>
        <begin position="160"/>
        <end position="179"/>
    </location>
</feature>
<keyword evidence="5 7" id="KW-1133">Transmembrane helix</keyword>
<evidence type="ECO:0000256" key="7">
    <source>
        <dbReference type="SAM" id="Phobius"/>
    </source>
</evidence>
<evidence type="ECO:0000256" key="8">
    <source>
        <dbReference type="SAM" id="SignalP"/>
    </source>
</evidence>
<dbReference type="PANTHER" id="PTHR34093">
    <property type="entry name" value="CHLORIDE CHANNEL CLIC-LIKE PROTEIN 1"/>
    <property type="match status" value="1"/>
</dbReference>
<evidence type="ECO:0000256" key="1">
    <source>
        <dbReference type="ARBA" id="ARBA00004141"/>
    </source>
</evidence>
<name>A0ABP1PIB8_XYLVO</name>
<accession>A0ABP1PIB8</accession>
<evidence type="ECO:0000313" key="9">
    <source>
        <dbReference type="EMBL" id="CAL7951899.1"/>
    </source>
</evidence>
<dbReference type="InterPro" id="IPR009231">
    <property type="entry name" value="Chloride_chnl_CLIC-like"/>
</dbReference>
<evidence type="ECO:0000313" key="10">
    <source>
        <dbReference type="Proteomes" id="UP001642520"/>
    </source>
</evidence>
<feature type="chain" id="PRO_5046533315" description="Chloride channel CLIC-like protein 1" evidence="8">
    <location>
        <begin position="24"/>
        <end position="477"/>
    </location>
</feature>
<reference evidence="9 10" key="1">
    <citation type="submission" date="2024-08" db="EMBL/GenBank/DDBJ databases">
        <authorList>
            <person name="Will J Nash"/>
            <person name="Angela Man"/>
            <person name="Seanna McTaggart"/>
            <person name="Kendall Baker"/>
            <person name="Tom Barker"/>
            <person name="Leah Catchpole"/>
            <person name="Alex Durrant"/>
            <person name="Karim Gharbi"/>
            <person name="Naomi Irish"/>
            <person name="Gemy Kaithakottil"/>
            <person name="Debby Ku"/>
            <person name="Aaliyah Providence"/>
            <person name="Felix Shaw"/>
            <person name="David Swarbreck"/>
            <person name="Chris Watkins"/>
            <person name="Ann M. McCartney"/>
            <person name="Giulio Formenti"/>
            <person name="Alice Mouton"/>
            <person name="Noel Vella"/>
            <person name="Bjorn M von Reumont"/>
            <person name="Adriana Vella"/>
            <person name="Wilfried Haerty"/>
        </authorList>
    </citation>
    <scope>NUCLEOTIDE SEQUENCE [LARGE SCALE GENOMIC DNA]</scope>
</reference>
<dbReference type="EMBL" id="CAXAJV020001301">
    <property type="protein sequence ID" value="CAL7951899.1"/>
    <property type="molecule type" value="Genomic_DNA"/>
</dbReference>
<dbReference type="PANTHER" id="PTHR34093:SF1">
    <property type="entry name" value="CHLORIDE CHANNEL CLIC-LIKE PROTEIN 1"/>
    <property type="match status" value="1"/>
</dbReference>
<evidence type="ECO:0000256" key="6">
    <source>
        <dbReference type="ARBA" id="ARBA00023136"/>
    </source>
</evidence>
<feature type="transmembrane region" description="Helical" evidence="7">
    <location>
        <begin position="186"/>
        <end position="202"/>
    </location>
</feature>
<evidence type="ECO:0000256" key="3">
    <source>
        <dbReference type="ARBA" id="ARBA00015571"/>
    </source>
</evidence>
<evidence type="ECO:0000256" key="5">
    <source>
        <dbReference type="ARBA" id="ARBA00022989"/>
    </source>
</evidence>
<comment type="subcellular location">
    <subcellularLocation>
        <location evidence="1">Membrane</location>
        <topology evidence="1">Multi-pass membrane protein</topology>
    </subcellularLocation>
</comment>
<feature type="transmembrane region" description="Helical" evidence="7">
    <location>
        <begin position="208"/>
        <end position="227"/>
    </location>
</feature>
<protein>
    <recommendedName>
        <fullName evidence="3">Chloride channel CLIC-like protein 1</fullName>
    </recommendedName>
</protein>